<feature type="compositionally biased region" description="Polar residues" evidence="1">
    <location>
        <begin position="304"/>
        <end position="318"/>
    </location>
</feature>
<evidence type="ECO:0000259" key="2">
    <source>
        <dbReference type="PROSITE" id="PS50006"/>
    </source>
</evidence>
<dbReference type="InterPro" id="IPR008984">
    <property type="entry name" value="SMAD_FHA_dom_sf"/>
</dbReference>
<reference evidence="4 5" key="1">
    <citation type="submission" date="2018-11" db="EMBL/GenBank/DDBJ databases">
        <title>Genome assembly of Steccherinum ochraceum LE-BIN_3174, the white-rot fungus of the Steccherinaceae family (The Residual Polyporoid clade, Polyporales, Basidiomycota).</title>
        <authorList>
            <person name="Fedorova T.V."/>
            <person name="Glazunova O.A."/>
            <person name="Landesman E.O."/>
            <person name="Moiseenko K.V."/>
            <person name="Psurtseva N.V."/>
            <person name="Savinova O.S."/>
            <person name="Shakhova N.V."/>
            <person name="Tyazhelova T.V."/>
            <person name="Vasina D.V."/>
        </authorList>
    </citation>
    <scope>NUCLEOTIDE SEQUENCE [LARGE SCALE GENOMIC DNA]</scope>
    <source>
        <strain evidence="4 5">LE-BIN_3174</strain>
    </source>
</reference>
<dbReference type="InterPro" id="IPR000467">
    <property type="entry name" value="G_patch_dom"/>
</dbReference>
<feature type="region of interest" description="Disordered" evidence="1">
    <location>
        <begin position="28"/>
        <end position="96"/>
    </location>
</feature>
<proteinExistence type="predicted"/>
<dbReference type="SUPFAM" id="SSF49879">
    <property type="entry name" value="SMAD/FHA domain"/>
    <property type="match status" value="1"/>
</dbReference>
<comment type="caution">
    <text evidence="4">The sequence shown here is derived from an EMBL/GenBank/DDBJ whole genome shotgun (WGS) entry which is preliminary data.</text>
</comment>
<accession>A0A4R0R919</accession>
<evidence type="ECO:0000256" key="1">
    <source>
        <dbReference type="SAM" id="MobiDB-lite"/>
    </source>
</evidence>
<dbReference type="STRING" id="92696.A0A4R0R919"/>
<organism evidence="4 5">
    <name type="scientific">Steccherinum ochraceum</name>
    <dbReference type="NCBI Taxonomy" id="92696"/>
    <lineage>
        <taxon>Eukaryota</taxon>
        <taxon>Fungi</taxon>
        <taxon>Dikarya</taxon>
        <taxon>Basidiomycota</taxon>
        <taxon>Agaricomycotina</taxon>
        <taxon>Agaricomycetes</taxon>
        <taxon>Polyporales</taxon>
        <taxon>Steccherinaceae</taxon>
        <taxon>Steccherinum</taxon>
    </lineage>
</organism>
<dbReference type="PANTHER" id="PTHR23106">
    <property type="entry name" value="ANGIOGENIC FACTOR WITH G PATCH AND FHA DOMAINS 1"/>
    <property type="match status" value="1"/>
</dbReference>
<feature type="region of interest" description="Disordered" evidence="1">
    <location>
        <begin position="416"/>
        <end position="437"/>
    </location>
</feature>
<dbReference type="PROSITE" id="PS50174">
    <property type="entry name" value="G_PATCH"/>
    <property type="match status" value="1"/>
</dbReference>
<feature type="domain" description="G-patch" evidence="3">
    <location>
        <begin position="374"/>
        <end position="425"/>
    </location>
</feature>
<dbReference type="Pfam" id="PF01585">
    <property type="entry name" value="G-patch"/>
    <property type="match status" value="1"/>
</dbReference>
<dbReference type="Proteomes" id="UP000292702">
    <property type="component" value="Unassembled WGS sequence"/>
</dbReference>
<feature type="compositionally biased region" description="Low complexity" evidence="1">
    <location>
        <begin position="66"/>
        <end position="76"/>
    </location>
</feature>
<evidence type="ECO:0000313" key="5">
    <source>
        <dbReference type="Proteomes" id="UP000292702"/>
    </source>
</evidence>
<feature type="region of interest" description="Disordered" evidence="1">
    <location>
        <begin position="304"/>
        <end position="378"/>
    </location>
</feature>
<dbReference type="GO" id="GO:0003676">
    <property type="term" value="F:nucleic acid binding"/>
    <property type="evidence" value="ECO:0007669"/>
    <property type="project" value="InterPro"/>
</dbReference>
<gene>
    <name evidence="4" type="ORF">EIP91_004298</name>
</gene>
<dbReference type="AlphaFoldDB" id="A0A4R0R919"/>
<feature type="region of interest" description="Disordered" evidence="1">
    <location>
        <begin position="246"/>
        <end position="290"/>
    </location>
</feature>
<evidence type="ECO:0000259" key="3">
    <source>
        <dbReference type="PROSITE" id="PS50174"/>
    </source>
</evidence>
<sequence length="452" mass="48403">ILTSTDLIFLGPTITTYVLSSQGFRTESHSHSNAMEEGELHDPHPAAIGTEYDPSLEWPGDDPDMPSTSSSTPYSYVDGAPGPSTPSSYASFQPPPLPSTGTSSCLRLLVCRSSVLPKTGTLVVLDGYPEVRIGRDAPPAAESTPRLRLKEMEVSKLHATVYWDKTRLEWAIVDMGSMHGTYHLPGSFSLSGQASTSATRADARGTRLSPARVASVPRSLAHGDTLSIGSTTFLVHVHEGGIPCEQCSRSDTNEVPLVDNSNSSSKKRKRTDAEATALLPRPSTERNPKKAISILKRNLLSRHASPSTIPISNPSASTPYMDRSARRRALHTDSPDPPPRPSSAAAVPTFPPPPHAAPVRAPEPVSAPPTPLPSSNIGHKLLMKQGWTPGTSLGSGVEEDERIALVEPLNVSGNVKRTGLGMVAPSMNPTTGTQGWREEAKLRRWAHERTAD</sequence>
<keyword evidence="5" id="KW-1185">Reference proteome</keyword>
<dbReference type="OrthoDB" id="21470at2759"/>
<evidence type="ECO:0000313" key="4">
    <source>
        <dbReference type="EMBL" id="TCD64290.1"/>
    </source>
</evidence>
<evidence type="ECO:0008006" key="6">
    <source>
        <dbReference type="Google" id="ProtNLM"/>
    </source>
</evidence>
<dbReference type="Gene3D" id="2.60.200.20">
    <property type="match status" value="1"/>
</dbReference>
<dbReference type="Pfam" id="PF00498">
    <property type="entry name" value="FHA"/>
    <property type="match status" value="1"/>
</dbReference>
<dbReference type="PANTHER" id="PTHR23106:SF24">
    <property type="entry name" value="ANGIOGENIC FACTOR WITH G PATCH AND FHA DOMAINS 1"/>
    <property type="match status" value="1"/>
</dbReference>
<dbReference type="SMART" id="SM00443">
    <property type="entry name" value="G_patch"/>
    <property type="match status" value="1"/>
</dbReference>
<dbReference type="EMBL" id="RWJN01000245">
    <property type="protein sequence ID" value="TCD64290.1"/>
    <property type="molecule type" value="Genomic_DNA"/>
</dbReference>
<feature type="domain" description="FHA" evidence="2">
    <location>
        <begin position="131"/>
        <end position="182"/>
    </location>
</feature>
<dbReference type="InterPro" id="IPR000253">
    <property type="entry name" value="FHA_dom"/>
</dbReference>
<protein>
    <recommendedName>
        <fullName evidence="6">Angiogenic factor with G patch and FHA domains 1</fullName>
    </recommendedName>
</protein>
<dbReference type="PROSITE" id="PS50006">
    <property type="entry name" value="FHA_DOMAIN"/>
    <property type="match status" value="1"/>
</dbReference>
<name>A0A4R0R919_9APHY</name>
<dbReference type="InterPro" id="IPR053027">
    <property type="entry name" value="AGGF1"/>
</dbReference>
<feature type="non-terminal residue" evidence="4">
    <location>
        <position position="1"/>
    </location>
</feature>